<organism evidence="1 2">
    <name type="scientific">Oopsacas minuta</name>
    <dbReference type="NCBI Taxonomy" id="111878"/>
    <lineage>
        <taxon>Eukaryota</taxon>
        <taxon>Metazoa</taxon>
        <taxon>Porifera</taxon>
        <taxon>Hexactinellida</taxon>
        <taxon>Hexasterophora</taxon>
        <taxon>Lyssacinosida</taxon>
        <taxon>Leucopsacidae</taxon>
        <taxon>Oopsacas</taxon>
    </lineage>
</organism>
<accession>A0AAV7JIJ6</accession>
<protein>
    <submittedName>
        <fullName evidence="1">Zinc finger MYM-type protein 1-like</fullName>
    </submittedName>
</protein>
<sequence length="98" mass="10982">MAPEINIMDFDRSTRRNSRYDGEPYCAIIYTSNANCFCGLIADETSDISRIEQLSISFRTVDSDLSPNERVLGSYALDKCDAESIFSAIKDAPPSPRY</sequence>
<gene>
    <name evidence="1" type="ORF">LOD99_7139</name>
</gene>
<evidence type="ECO:0000313" key="1">
    <source>
        <dbReference type="EMBL" id="KAI6648752.1"/>
    </source>
</evidence>
<comment type="caution">
    <text evidence="1">The sequence shown here is derived from an EMBL/GenBank/DDBJ whole genome shotgun (WGS) entry which is preliminary data.</text>
</comment>
<proteinExistence type="predicted"/>
<evidence type="ECO:0000313" key="2">
    <source>
        <dbReference type="Proteomes" id="UP001165289"/>
    </source>
</evidence>
<dbReference type="Proteomes" id="UP001165289">
    <property type="component" value="Unassembled WGS sequence"/>
</dbReference>
<reference evidence="1 2" key="1">
    <citation type="journal article" date="2023" name="BMC Biol.">
        <title>The compact genome of the sponge Oopsacas minuta (Hexactinellida) is lacking key metazoan core genes.</title>
        <authorList>
            <person name="Santini S."/>
            <person name="Schenkelaars Q."/>
            <person name="Jourda C."/>
            <person name="Duchesne M."/>
            <person name="Belahbib H."/>
            <person name="Rocher C."/>
            <person name="Selva M."/>
            <person name="Riesgo A."/>
            <person name="Vervoort M."/>
            <person name="Leys S.P."/>
            <person name="Kodjabachian L."/>
            <person name="Le Bivic A."/>
            <person name="Borchiellini C."/>
            <person name="Claverie J.M."/>
            <person name="Renard E."/>
        </authorList>
    </citation>
    <scope>NUCLEOTIDE SEQUENCE [LARGE SCALE GENOMIC DNA]</scope>
    <source>
        <strain evidence="1">SPO-2</strain>
    </source>
</reference>
<name>A0AAV7JIJ6_9METZ</name>
<dbReference type="AlphaFoldDB" id="A0AAV7JIJ6"/>
<keyword evidence="2" id="KW-1185">Reference proteome</keyword>
<dbReference type="EMBL" id="JAKMXF010000326">
    <property type="protein sequence ID" value="KAI6648752.1"/>
    <property type="molecule type" value="Genomic_DNA"/>
</dbReference>